<comment type="caution">
    <text evidence="1">The sequence shown here is derived from an EMBL/GenBank/DDBJ whole genome shotgun (WGS) entry which is preliminary data.</text>
</comment>
<reference evidence="1 2" key="1">
    <citation type="submission" date="2015-05" db="EMBL/GenBank/DDBJ databases">
        <title>Critical biogeochemical functions in the subsurface are associated with bacteria from new phyla and little studied lineages.</title>
        <authorList>
            <person name="Hug L.A."/>
            <person name="Thomas B.C."/>
            <person name="Sharon I."/>
            <person name="Brown C.T."/>
            <person name="Sharma R."/>
            <person name="Hettich R.L."/>
            <person name="Wilkins M.J."/>
            <person name="Williams K.H."/>
            <person name="Singh A."/>
            <person name="Banfield J.F."/>
        </authorList>
    </citation>
    <scope>NUCLEOTIDE SEQUENCE [LARGE SCALE GENOMIC DNA]</scope>
    <source>
        <strain evidence="1">CSP1-7</strain>
    </source>
</reference>
<organism evidence="1 2">
    <name type="scientific">candidate division WWE3 bacterium CSP1-7</name>
    <dbReference type="NCBI Taxonomy" id="1576480"/>
    <lineage>
        <taxon>Bacteria</taxon>
        <taxon>Katanobacteria</taxon>
    </lineage>
</organism>
<dbReference type="Proteomes" id="UP000051297">
    <property type="component" value="Unassembled WGS sequence"/>
</dbReference>
<dbReference type="STRING" id="1576480.XU08_C0003G0038"/>
<dbReference type="AlphaFoldDB" id="A0A0T5ZXD2"/>
<proteinExistence type="predicted"/>
<evidence type="ECO:0000313" key="1">
    <source>
        <dbReference type="EMBL" id="KRT67366.1"/>
    </source>
</evidence>
<accession>A0A0T5ZXD2</accession>
<protein>
    <submittedName>
        <fullName evidence="1">Uncharacterized protein</fullName>
    </submittedName>
</protein>
<gene>
    <name evidence="1" type="ORF">XU08_C0003G0038</name>
</gene>
<name>A0A0T5ZXD2_UNCKA</name>
<dbReference type="EMBL" id="LDXK01000003">
    <property type="protein sequence ID" value="KRT67366.1"/>
    <property type="molecule type" value="Genomic_DNA"/>
</dbReference>
<evidence type="ECO:0000313" key="2">
    <source>
        <dbReference type="Proteomes" id="UP000051297"/>
    </source>
</evidence>
<sequence>METHPASQIILYAKGRFNEEGDLMEDLRVLVGDYVGIPPGHVSVRDILVVLSDITIPFLLADPSSKWRLSELLLSLAEEGLPVRRTTPSELVARKLLGILRGVKVRDMGNVLVNLADPNPDLLPVRAICSA</sequence>